<keyword evidence="2" id="KW-1185">Reference proteome</keyword>
<organism evidence="1 2">
    <name type="scientific">Malassezia globosa (strain ATCC MYA-4612 / CBS 7966)</name>
    <name type="common">Dandruff-associated fungus</name>
    <dbReference type="NCBI Taxonomy" id="425265"/>
    <lineage>
        <taxon>Eukaryota</taxon>
        <taxon>Fungi</taxon>
        <taxon>Dikarya</taxon>
        <taxon>Basidiomycota</taxon>
        <taxon>Ustilaginomycotina</taxon>
        <taxon>Malasseziomycetes</taxon>
        <taxon>Malasseziales</taxon>
        <taxon>Malasseziaceae</taxon>
        <taxon>Malassezia</taxon>
    </lineage>
</organism>
<dbReference type="OrthoDB" id="2585251at2759"/>
<dbReference type="AlphaFoldDB" id="A8PUK5"/>
<name>A8PUK5_MALGO</name>
<dbReference type="GeneID" id="5856419"/>
<comment type="caution">
    <text evidence="1">The sequence shown here is derived from an EMBL/GenBank/DDBJ whole genome shotgun (WGS) entry which is preliminary data.</text>
</comment>
<sequence length="267" mass="29592">MKRVHLPRGPGLHVSTCHGPGLQSARAFSSGGAGARLFENMVTDAPLAIRAFGNKFKDEAHVRESKSLRREARAAKTQLKAVRGVMPLNHYGLASLCAMEPGALTNLDSVNADDMELFFPLAKTSSACAGPFQGVKTVLTVALDPYTPMIDGKSEVLRSQNMPQVSASLLDENMQSKLHQIQARYKHHHECIKLLEAVLRYHNMWPSKLDMSCVEVPIVSNKPVFLRIKIPGWRKPDVEAALRDVPKHVIHLHSHPLDCLWSLMEIS</sequence>
<evidence type="ECO:0000313" key="1">
    <source>
        <dbReference type="EMBL" id="EDP44899.1"/>
    </source>
</evidence>
<reference evidence="1 2" key="1">
    <citation type="journal article" date="2007" name="Proc. Natl. Acad. Sci. U.S.A.">
        <title>Dandruff-associated Malassezia genomes reveal convergent and divergent virulence traits shared with plant and human fungal pathogens.</title>
        <authorList>
            <person name="Xu J."/>
            <person name="Saunders C.W."/>
            <person name="Hu P."/>
            <person name="Grant R.A."/>
            <person name="Boekhout T."/>
            <person name="Kuramae E.E."/>
            <person name="Kronstad J.W."/>
            <person name="Deangelis Y.M."/>
            <person name="Reeder N.L."/>
            <person name="Johnstone K.R."/>
            <person name="Leland M."/>
            <person name="Fieno A.M."/>
            <person name="Begley W.M."/>
            <person name="Sun Y."/>
            <person name="Lacey M.P."/>
            <person name="Chaudhary T."/>
            <person name="Keough T."/>
            <person name="Chu L."/>
            <person name="Sears R."/>
            <person name="Yuan B."/>
            <person name="Dawson T.L.Jr."/>
        </authorList>
    </citation>
    <scope>NUCLEOTIDE SEQUENCE [LARGE SCALE GENOMIC DNA]</scope>
    <source>
        <strain evidence="2">ATCC MYA-4612 / CBS 7966</strain>
    </source>
</reference>
<dbReference type="InParanoid" id="A8PUK5"/>
<accession>A8PUK5</accession>
<dbReference type="EMBL" id="AAYY01000002">
    <property type="protein sequence ID" value="EDP44899.1"/>
    <property type="molecule type" value="Genomic_DNA"/>
</dbReference>
<dbReference type="Proteomes" id="UP000008837">
    <property type="component" value="Unassembled WGS sequence"/>
</dbReference>
<protein>
    <submittedName>
        <fullName evidence="1">Uncharacterized protein</fullName>
    </submittedName>
</protein>
<dbReference type="VEuPathDB" id="FungiDB:MGL_0706"/>
<dbReference type="RefSeq" id="XP_001732113.1">
    <property type="nucleotide sequence ID" value="XM_001732061.1"/>
</dbReference>
<dbReference type="STRING" id="425265.A8PUK5"/>
<gene>
    <name evidence="1" type="ORF">MGL_0706</name>
</gene>
<proteinExistence type="predicted"/>
<dbReference type="KEGG" id="mgl:MGL_0706"/>
<evidence type="ECO:0000313" key="2">
    <source>
        <dbReference type="Proteomes" id="UP000008837"/>
    </source>
</evidence>